<proteinExistence type="inferred from homology"/>
<dbReference type="InterPro" id="IPR000432">
    <property type="entry name" value="DNA_mismatch_repair_MutS_C"/>
</dbReference>
<dbReference type="PANTHER" id="PTHR11361:SF20">
    <property type="entry name" value="MUTS PROTEIN HOMOLOG 5"/>
    <property type="match status" value="1"/>
</dbReference>
<keyword evidence="4" id="KW-0238">DNA-binding</keyword>
<dbReference type="Pfam" id="PF00488">
    <property type="entry name" value="MutS_V"/>
    <property type="match status" value="1"/>
</dbReference>
<feature type="domain" description="DNA mismatch repair proteins mutS family" evidence="5">
    <location>
        <begin position="271"/>
        <end position="460"/>
    </location>
</feature>
<reference evidence="6 7" key="1">
    <citation type="submission" date="2019-03" db="EMBL/GenBank/DDBJ databases">
        <title>An improved genome assembly of the fluke Schistosoma japonicum.</title>
        <authorList>
            <person name="Hu W."/>
            <person name="Luo F."/>
            <person name="Yin M."/>
            <person name="Mo X."/>
            <person name="Sun C."/>
            <person name="Wu Q."/>
            <person name="Zhu B."/>
            <person name="Xiang M."/>
            <person name="Wang J."/>
            <person name="Wang Y."/>
            <person name="Zhang T."/>
            <person name="Xu B."/>
            <person name="Zheng H."/>
            <person name="Feng Z."/>
        </authorList>
    </citation>
    <scope>NUCLEOTIDE SEQUENCE [LARGE SCALE GENOMIC DNA]</scope>
    <source>
        <strain evidence="6">HuSjv2</strain>
        <tissue evidence="6">Worms</tissue>
    </source>
</reference>
<dbReference type="InterPro" id="IPR045076">
    <property type="entry name" value="MutS"/>
</dbReference>
<comment type="similarity">
    <text evidence="1">Belongs to the DNA mismatch repair MutS family.</text>
</comment>
<evidence type="ECO:0000313" key="7">
    <source>
        <dbReference type="Proteomes" id="UP000311919"/>
    </source>
</evidence>
<dbReference type="Proteomes" id="UP000311919">
    <property type="component" value="Unassembled WGS sequence"/>
</dbReference>
<dbReference type="InterPro" id="IPR027417">
    <property type="entry name" value="P-loop_NTPase"/>
</dbReference>
<dbReference type="Gene3D" id="1.10.1420.10">
    <property type="match status" value="1"/>
</dbReference>
<dbReference type="OrthoDB" id="29596at2759"/>
<sequence length="505" mass="57255">MELITRRLNAVEFLLGGNGEQLLAEIRTLLKKVGNVQKIILRMQTSSALSSDWKILIQVRQLIANNHEPRQTFNAIEVLINMCIPYYDKLYPVQELFAGDFDKTILGSIKSWLIQVVDIEKTEKEQRFVIRRGVDSTLDTWNETYNCLPDLLSQLAEDELAKLRENVRTCGLIYFPLVGYLLRIPKREVETPDIQLSGLEFAKNGTQSTAFMLCHCFSLCAFAIAAKHMEWTRPKLENENCIHIRNGRHPIQQTVCTNIIKNSFYANTSEHRITLLTGPNGSGKSIYMKQIALVIYLTHIGSYIPAEEAAISVFDAIHILTGTNSFRRENCSTYMMALHMASVALRNSTGRTLIILDEFANSVNKLELDALTIAMAEFLLKKNESPYTIIATHNNEILRRLQMHGPRVQYLTMKTIPHEGRMLCLYEAINGLNLRSEAISTASDTGLPRKIIDRALALKGYFGTMPTTRMKIKTKKVKEALRLLHETDTSSGEMILSKVFNSSLH</sequence>
<name>A0A4Z2DUZ6_SCHJA</name>
<dbReference type="GO" id="GO:0140664">
    <property type="term" value="F:ATP-dependent DNA damage sensor activity"/>
    <property type="evidence" value="ECO:0007669"/>
    <property type="project" value="InterPro"/>
</dbReference>
<dbReference type="PANTHER" id="PTHR11361">
    <property type="entry name" value="DNA MISMATCH REPAIR PROTEIN MUTS FAMILY MEMBER"/>
    <property type="match status" value="1"/>
</dbReference>
<dbReference type="STRING" id="6182.A0A4Z2DUZ6"/>
<comment type="caution">
    <text evidence="6">The sequence shown here is derived from an EMBL/GenBank/DDBJ whole genome shotgun (WGS) entry which is preliminary data.</text>
</comment>
<dbReference type="GO" id="GO:0005524">
    <property type="term" value="F:ATP binding"/>
    <property type="evidence" value="ECO:0007669"/>
    <property type="project" value="UniProtKB-KW"/>
</dbReference>
<dbReference type="GO" id="GO:0006298">
    <property type="term" value="P:mismatch repair"/>
    <property type="evidence" value="ECO:0007669"/>
    <property type="project" value="InterPro"/>
</dbReference>
<evidence type="ECO:0000313" key="6">
    <source>
        <dbReference type="EMBL" id="TNN20336.1"/>
    </source>
</evidence>
<evidence type="ECO:0000256" key="2">
    <source>
        <dbReference type="ARBA" id="ARBA00022741"/>
    </source>
</evidence>
<gene>
    <name evidence="6" type="ORF">EWB00_004180</name>
</gene>
<dbReference type="AlphaFoldDB" id="A0A4Z2DUZ6"/>
<dbReference type="Gene3D" id="3.40.50.300">
    <property type="entry name" value="P-loop containing nucleotide triphosphate hydrolases"/>
    <property type="match status" value="1"/>
</dbReference>
<dbReference type="SUPFAM" id="SSF52540">
    <property type="entry name" value="P-loop containing nucleoside triphosphate hydrolases"/>
    <property type="match status" value="1"/>
</dbReference>
<keyword evidence="3" id="KW-0067">ATP-binding</keyword>
<dbReference type="SUPFAM" id="SSF48334">
    <property type="entry name" value="DNA repair protein MutS, domain III"/>
    <property type="match status" value="1"/>
</dbReference>
<protein>
    <submittedName>
        <fullName evidence="6">MutS protein 5</fullName>
    </submittedName>
</protein>
<dbReference type="GO" id="GO:0051026">
    <property type="term" value="P:chiasma assembly"/>
    <property type="evidence" value="ECO:0007669"/>
    <property type="project" value="TreeGrafter"/>
</dbReference>
<keyword evidence="7" id="KW-1185">Reference proteome</keyword>
<accession>A0A4Z2DUZ6</accession>
<organism evidence="6 7">
    <name type="scientific">Schistosoma japonicum</name>
    <name type="common">Blood fluke</name>
    <dbReference type="NCBI Taxonomy" id="6182"/>
    <lineage>
        <taxon>Eukaryota</taxon>
        <taxon>Metazoa</taxon>
        <taxon>Spiralia</taxon>
        <taxon>Lophotrochozoa</taxon>
        <taxon>Platyhelminthes</taxon>
        <taxon>Trematoda</taxon>
        <taxon>Digenea</taxon>
        <taxon>Strigeidida</taxon>
        <taxon>Schistosomatoidea</taxon>
        <taxon>Schistosomatidae</taxon>
        <taxon>Schistosoma</taxon>
    </lineage>
</organism>
<dbReference type="GO" id="GO:0030983">
    <property type="term" value="F:mismatched DNA binding"/>
    <property type="evidence" value="ECO:0007669"/>
    <property type="project" value="InterPro"/>
</dbReference>
<keyword evidence="2" id="KW-0547">Nucleotide-binding</keyword>
<evidence type="ECO:0000256" key="3">
    <source>
        <dbReference type="ARBA" id="ARBA00022840"/>
    </source>
</evidence>
<evidence type="ECO:0000256" key="4">
    <source>
        <dbReference type="ARBA" id="ARBA00023125"/>
    </source>
</evidence>
<evidence type="ECO:0000259" key="5">
    <source>
        <dbReference type="SMART" id="SM00534"/>
    </source>
</evidence>
<dbReference type="InterPro" id="IPR036187">
    <property type="entry name" value="DNA_mismatch_repair_MutS_sf"/>
</dbReference>
<evidence type="ECO:0000256" key="1">
    <source>
        <dbReference type="ARBA" id="ARBA00006271"/>
    </source>
</evidence>
<dbReference type="GO" id="GO:0005634">
    <property type="term" value="C:nucleus"/>
    <property type="evidence" value="ECO:0007669"/>
    <property type="project" value="TreeGrafter"/>
</dbReference>
<dbReference type="EMBL" id="SKCS01000028">
    <property type="protein sequence ID" value="TNN20336.1"/>
    <property type="molecule type" value="Genomic_DNA"/>
</dbReference>
<dbReference type="SMART" id="SM00534">
    <property type="entry name" value="MUTSac"/>
    <property type="match status" value="1"/>
</dbReference>